<dbReference type="eggNOG" id="COG0594">
    <property type="taxonomic scope" value="Bacteria"/>
</dbReference>
<comment type="similarity">
    <text evidence="6">Belongs to the RnpA family.</text>
</comment>
<dbReference type="AlphaFoldDB" id="A0A087AN42"/>
<dbReference type="GO" id="GO:0042781">
    <property type="term" value="F:3'-tRNA processing endoribonuclease activity"/>
    <property type="evidence" value="ECO:0007669"/>
    <property type="project" value="TreeGrafter"/>
</dbReference>
<dbReference type="InterPro" id="IPR020568">
    <property type="entry name" value="Ribosomal_Su5_D2-typ_SF"/>
</dbReference>
<reference evidence="8 9" key="1">
    <citation type="submission" date="2014-03" db="EMBL/GenBank/DDBJ databases">
        <title>Genomics of Bifidobacteria.</title>
        <authorList>
            <person name="Ventura M."/>
            <person name="Milani C."/>
            <person name="Lugli G.A."/>
        </authorList>
    </citation>
    <scope>NUCLEOTIDE SEQUENCE [LARGE SCALE GENOMIC DNA]</scope>
    <source>
        <strain evidence="8 9">LMG 11586</strain>
    </source>
</reference>
<dbReference type="SUPFAM" id="SSF54211">
    <property type="entry name" value="Ribosomal protein S5 domain 2-like"/>
    <property type="match status" value="1"/>
</dbReference>
<organism evidence="8 9">
    <name type="scientific">Bifidobacterium pullorum subsp. gallinarum</name>
    <dbReference type="NCBI Taxonomy" id="78344"/>
    <lineage>
        <taxon>Bacteria</taxon>
        <taxon>Bacillati</taxon>
        <taxon>Actinomycetota</taxon>
        <taxon>Actinomycetes</taxon>
        <taxon>Bifidobacteriales</taxon>
        <taxon>Bifidobacteriaceae</taxon>
        <taxon>Bifidobacterium</taxon>
    </lineage>
</organism>
<comment type="function">
    <text evidence="6">RNaseP catalyzes the removal of the 5'-leader sequence from pre-tRNA to produce the mature 5'-terminus. It can also cleave other RNA substrates such as 4.5S RNA. The protein component plays an auxiliary but essential role in vivo by binding to the 5'-leader sequence and broadening the substrate specificity of the ribozyme.</text>
</comment>
<evidence type="ECO:0000256" key="3">
    <source>
        <dbReference type="ARBA" id="ARBA00022759"/>
    </source>
</evidence>
<dbReference type="InterPro" id="IPR014721">
    <property type="entry name" value="Ribsml_uS5_D2-typ_fold_subgr"/>
</dbReference>
<accession>A0A087AN42</accession>
<evidence type="ECO:0000256" key="2">
    <source>
        <dbReference type="ARBA" id="ARBA00022722"/>
    </source>
</evidence>
<keyword evidence="5 6" id="KW-0694">RNA-binding</keyword>
<proteinExistence type="inferred from homology"/>
<dbReference type="Proteomes" id="UP000029046">
    <property type="component" value="Unassembled WGS sequence"/>
</dbReference>
<evidence type="ECO:0000313" key="8">
    <source>
        <dbReference type="EMBL" id="KFI60192.1"/>
    </source>
</evidence>
<keyword evidence="1 6" id="KW-0819">tRNA processing</keyword>
<dbReference type="InterPro" id="IPR000100">
    <property type="entry name" value="RNase_P"/>
</dbReference>
<comment type="caution">
    <text evidence="8">The sequence shown here is derived from an EMBL/GenBank/DDBJ whole genome shotgun (WGS) entry which is preliminary data.</text>
</comment>
<dbReference type="RefSeq" id="WP_081883167.1">
    <property type="nucleotide sequence ID" value="NZ_JAYARX010000110.1"/>
</dbReference>
<dbReference type="GO" id="GO:0001682">
    <property type="term" value="P:tRNA 5'-leader removal"/>
    <property type="evidence" value="ECO:0007669"/>
    <property type="project" value="UniProtKB-UniRule"/>
</dbReference>
<evidence type="ECO:0000256" key="5">
    <source>
        <dbReference type="ARBA" id="ARBA00022884"/>
    </source>
</evidence>
<evidence type="ECO:0000256" key="6">
    <source>
        <dbReference type="HAMAP-Rule" id="MF_00227"/>
    </source>
</evidence>
<keyword evidence="4 6" id="KW-0378">Hydrolase</keyword>
<name>A0A087AN42_9BIFI</name>
<dbReference type="HAMAP" id="MF_00227">
    <property type="entry name" value="RNase_P"/>
    <property type="match status" value="1"/>
</dbReference>
<evidence type="ECO:0000256" key="7">
    <source>
        <dbReference type="NCBIfam" id="TIGR00188"/>
    </source>
</evidence>
<keyword evidence="9" id="KW-1185">Reference proteome</keyword>
<dbReference type="EMBL" id="JGYX01000006">
    <property type="protein sequence ID" value="KFI60192.1"/>
    <property type="molecule type" value="Genomic_DNA"/>
</dbReference>
<dbReference type="PANTHER" id="PTHR33992">
    <property type="entry name" value="RIBONUCLEASE P PROTEIN COMPONENT"/>
    <property type="match status" value="1"/>
</dbReference>
<protein>
    <recommendedName>
        <fullName evidence="6 7">Ribonuclease P protein component</fullName>
        <shortName evidence="6">RNase P protein</shortName>
        <shortName evidence="6">RNaseP protein</shortName>
        <ecNumber evidence="6 7">3.1.26.5</ecNumber>
    </recommendedName>
    <alternativeName>
        <fullName evidence="6">Protein C5</fullName>
    </alternativeName>
</protein>
<comment type="subunit">
    <text evidence="6">Consists of a catalytic RNA component (M1 or rnpB) and a protein subunit.</text>
</comment>
<comment type="catalytic activity">
    <reaction evidence="6">
        <text>Endonucleolytic cleavage of RNA, removing 5'-extranucleotides from tRNA precursor.</text>
        <dbReference type="EC" id="3.1.26.5"/>
    </reaction>
</comment>
<dbReference type="GO" id="GO:0030677">
    <property type="term" value="C:ribonuclease P complex"/>
    <property type="evidence" value="ECO:0007669"/>
    <property type="project" value="TreeGrafter"/>
</dbReference>
<dbReference type="PANTHER" id="PTHR33992:SF1">
    <property type="entry name" value="RIBONUCLEASE P PROTEIN COMPONENT"/>
    <property type="match status" value="1"/>
</dbReference>
<dbReference type="NCBIfam" id="TIGR00188">
    <property type="entry name" value="rnpA"/>
    <property type="match status" value="1"/>
</dbReference>
<dbReference type="GO" id="GO:0004526">
    <property type="term" value="F:ribonuclease P activity"/>
    <property type="evidence" value="ECO:0007669"/>
    <property type="project" value="UniProtKB-UniRule"/>
</dbReference>
<dbReference type="Gene3D" id="3.30.230.10">
    <property type="match status" value="1"/>
</dbReference>
<keyword evidence="3 6" id="KW-0255">Endonuclease</keyword>
<dbReference type="OrthoDB" id="196964at2"/>
<dbReference type="GO" id="GO:0000049">
    <property type="term" value="F:tRNA binding"/>
    <property type="evidence" value="ECO:0007669"/>
    <property type="project" value="UniProtKB-UniRule"/>
</dbReference>
<keyword evidence="2 6" id="KW-0540">Nuclease</keyword>
<dbReference type="EC" id="3.1.26.5" evidence="6 7"/>
<evidence type="ECO:0000256" key="4">
    <source>
        <dbReference type="ARBA" id="ARBA00022801"/>
    </source>
</evidence>
<sequence length="120" mass="13267">MERLRSHREFVAVLKRRRRVSDSDIVAHYLVRDDVSEAATPADGHRRLGLAVSKAVGNAVTRNTVKRRFRVSAAHHQDALPPNCDVVLRAKPSASSASFASLDGQIHSLFESIARKSGQR</sequence>
<dbReference type="Pfam" id="PF00825">
    <property type="entry name" value="Ribonuclease_P"/>
    <property type="match status" value="1"/>
</dbReference>
<gene>
    <name evidence="6" type="primary">rnpA</name>
    <name evidence="8" type="ORF">BIGA_3050</name>
</gene>
<evidence type="ECO:0000313" key="9">
    <source>
        <dbReference type="Proteomes" id="UP000029046"/>
    </source>
</evidence>
<evidence type="ECO:0000256" key="1">
    <source>
        <dbReference type="ARBA" id="ARBA00022694"/>
    </source>
</evidence>